<feature type="chain" id="PRO_5032842021" evidence="2">
    <location>
        <begin position="24"/>
        <end position="108"/>
    </location>
</feature>
<comment type="caution">
    <text evidence="3">The sequence shown here is derived from an EMBL/GenBank/DDBJ whole genome shotgun (WGS) entry which is preliminary data.</text>
</comment>
<feature type="region of interest" description="Disordered" evidence="1">
    <location>
        <begin position="89"/>
        <end position="108"/>
    </location>
</feature>
<evidence type="ECO:0000313" key="3">
    <source>
        <dbReference type="EMBL" id="NML27260.1"/>
    </source>
</evidence>
<sequence>MRTPLVLCLSLAALLQGLPAAHAVDVDLSIRAPGIQLYIGDRDRNGRYWDGGRWRDERWWNDNCHRYRDRRDFRGHCGPDRRDYREHREYRDDHRHHCPPGQAKKGLC</sequence>
<keyword evidence="2" id="KW-0732">Signal</keyword>
<organism evidence="3 4">
    <name type="scientific">Zoogloea dura</name>
    <dbReference type="NCBI Taxonomy" id="2728840"/>
    <lineage>
        <taxon>Bacteria</taxon>
        <taxon>Pseudomonadati</taxon>
        <taxon>Pseudomonadota</taxon>
        <taxon>Betaproteobacteria</taxon>
        <taxon>Rhodocyclales</taxon>
        <taxon>Zoogloeaceae</taxon>
        <taxon>Zoogloea</taxon>
    </lineage>
</organism>
<reference evidence="3 4" key="1">
    <citation type="submission" date="2020-04" db="EMBL/GenBank/DDBJ databases">
        <title>Zoogloea sp. G-4-1-14 isolated from soil.</title>
        <authorList>
            <person name="Dahal R.H."/>
        </authorList>
    </citation>
    <scope>NUCLEOTIDE SEQUENCE [LARGE SCALE GENOMIC DNA]</scope>
    <source>
        <strain evidence="3 4">G-4-1-14</strain>
    </source>
</reference>
<proteinExistence type="predicted"/>
<dbReference type="Pfam" id="PF10697">
    <property type="entry name" value="DUF2502"/>
    <property type="match status" value="1"/>
</dbReference>
<protein>
    <submittedName>
        <fullName evidence="3">DUF2502 domain-containing protein</fullName>
    </submittedName>
</protein>
<dbReference type="InterPro" id="IPR019638">
    <property type="entry name" value="DUF2502"/>
</dbReference>
<name>A0A848G7K4_9RHOO</name>
<accession>A0A848G7K4</accession>
<evidence type="ECO:0000313" key="4">
    <source>
        <dbReference type="Proteomes" id="UP000580043"/>
    </source>
</evidence>
<dbReference type="EMBL" id="JABBGA010000013">
    <property type="protein sequence ID" value="NML27260.1"/>
    <property type="molecule type" value="Genomic_DNA"/>
</dbReference>
<dbReference type="AlphaFoldDB" id="A0A848G7K4"/>
<dbReference type="RefSeq" id="WP_169146789.1">
    <property type="nucleotide sequence ID" value="NZ_JABBGA010000013.1"/>
</dbReference>
<evidence type="ECO:0000256" key="1">
    <source>
        <dbReference type="SAM" id="MobiDB-lite"/>
    </source>
</evidence>
<evidence type="ECO:0000256" key="2">
    <source>
        <dbReference type="SAM" id="SignalP"/>
    </source>
</evidence>
<dbReference type="Proteomes" id="UP000580043">
    <property type="component" value="Unassembled WGS sequence"/>
</dbReference>
<feature type="signal peptide" evidence="2">
    <location>
        <begin position="1"/>
        <end position="23"/>
    </location>
</feature>
<gene>
    <name evidence="3" type="ORF">HHL15_16020</name>
</gene>
<keyword evidence="4" id="KW-1185">Reference proteome</keyword>